<feature type="transmembrane region" description="Helical" evidence="6">
    <location>
        <begin position="152"/>
        <end position="171"/>
    </location>
</feature>
<keyword evidence="4 6" id="KW-0472">Membrane</keyword>
<feature type="transmembrane region" description="Helical" evidence="6">
    <location>
        <begin position="49"/>
        <end position="68"/>
    </location>
</feature>
<accession>A0ABY7K404</accession>
<feature type="transmembrane region" description="Helical" evidence="6">
    <location>
        <begin position="299"/>
        <end position="322"/>
    </location>
</feature>
<proteinExistence type="predicted"/>
<keyword evidence="8" id="KW-0436">Ligase</keyword>
<feature type="transmembrane region" description="Helical" evidence="6">
    <location>
        <begin position="99"/>
        <end position="118"/>
    </location>
</feature>
<evidence type="ECO:0000313" key="8">
    <source>
        <dbReference type="EMBL" id="WAX59223.1"/>
    </source>
</evidence>
<keyword evidence="3 6" id="KW-1133">Transmembrane helix</keyword>
<dbReference type="InterPro" id="IPR007016">
    <property type="entry name" value="O-antigen_ligase-rel_domated"/>
</dbReference>
<keyword evidence="9" id="KW-1185">Reference proteome</keyword>
<dbReference type="Pfam" id="PF04932">
    <property type="entry name" value="Wzy_C"/>
    <property type="match status" value="1"/>
</dbReference>
<evidence type="ECO:0000256" key="1">
    <source>
        <dbReference type="ARBA" id="ARBA00004141"/>
    </source>
</evidence>
<evidence type="ECO:0000256" key="5">
    <source>
        <dbReference type="SAM" id="MobiDB-lite"/>
    </source>
</evidence>
<feature type="transmembrane region" description="Helical" evidence="6">
    <location>
        <begin position="74"/>
        <end position="92"/>
    </location>
</feature>
<evidence type="ECO:0000256" key="3">
    <source>
        <dbReference type="ARBA" id="ARBA00022989"/>
    </source>
</evidence>
<feature type="transmembrane region" description="Helical" evidence="6">
    <location>
        <begin position="375"/>
        <end position="398"/>
    </location>
</feature>
<evidence type="ECO:0000256" key="4">
    <source>
        <dbReference type="ARBA" id="ARBA00023136"/>
    </source>
</evidence>
<dbReference type="Proteomes" id="UP001164693">
    <property type="component" value="Chromosome"/>
</dbReference>
<feature type="domain" description="O-antigen ligase-related" evidence="7">
    <location>
        <begin position="258"/>
        <end position="373"/>
    </location>
</feature>
<name>A0ABY7K404_9ACTN</name>
<feature type="transmembrane region" description="Helical" evidence="6">
    <location>
        <begin position="228"/>
        <end position="245"/>
    </location>
</feature>
<dbReference type="PANTHER" id="PTHR37422">
    <property type="entry name" value="TEICHURONIC ACID BIOSYNTHESIS PROTEIN TUAE"/>
    <property type="match status" value="1"/>
</dbReference>
<feature type="transmembrane region" description="Helical" evidence="6">
    <location>
        <begin position="23"/>
        <end position="42"/>
    </location>
</feature>
<feature type="transmembrane region" description="Helical" evidence="6">
    <location>
        <begin position="405"/>
        <end position="423"/>
    </location>
</feature>
<dbReference type="GO" id="GO:0016874">
    <property type="term" value="F:ligase activity"/>
    <property type="evidence" value="ECO:0007669"/>
    <property type="project" value="UniProtKB-KW"/>
</dbReference>
<sequence length="472" mass="48641">MLAVALLLAAVLALETLGLNSGTTGTVLVAILAAIAVTVVALRIDLARAGLAAAVAAAFTLTWNGWYVGPLRPGDVLVLLSLLCLLLANPNGAFRTPPWWVKQLAVLVLVVAAVNIYFPPDPLYLANRVVLNATGQISQSTKGSLVSANLGVAFKFVVAVAALPMAFVGAARVDRRAVRWLAVSFGAGAGLSGLVATADHFGTDLGRLVTHVPNVASRQLGFSDHPNFLAAGATLGAAFAFWMLLSDVRWERLLGVASLLGCVGGVYASGSRGGAVCVVAVLALSVVIQKRTRGHTPTIALAGLFAAGVVVAFVPSLGATILRVTRLAGGVATEGSDSVRAIVGAQGVRDFYHSPIHGIGLQVSFDASQVYLQELASGGLILFTAMSLYMLGAILTAARRMHTSPLAGALLAALLITLALNVFEADLTDRFYYVPAAILIALVQVGDQNRADGGPADPATTTGELLPARSSR</sequence>
<keyword evidence="2 6" id="KW-0812">Transmembrane</keyword>
<evidence type="ECO:0000256" key="6">
    <source>
        <dbReference type="SAM" id="Phobius"/>
    </source>
</evidence>
<reference evidence="8" key="1">
    <citation type="submission" date="2022-05" db="EMBL/GenBank/DDBJ databases">
        <title>Jatrophihabitans sp. SB3-54 whole genome sequence.</title>
        <authorList>
            <person name="Suh M.K."/>
            <person name="Eom M.K."/>
            <person name="Kim J.S."/>
            <person name="Kim H.S."/>
            <person name="Do H.E."/>
            <person name="Shin Y.K."/>
            <person name="Lee J.-S."/>
        </authorList>
    </citation>
    <scope>NUCLEOTIDE SEQUENCE</scope>
    <source>
        <strain evidence="8">SB3-54</strain>
    </source>
</reference>
<evidence type="ECO:0000259" key="7">
    <source>
        <dbReference type="Pfam" id="PF04932"/>
    </source>
</evidence>
<feature type="region of interest" description="Disordered" evidence="5">
    <location>
        <begin position="452"/>
        <end position="472"/>
    </location>
</feature>
<evidence type="ECO:0000313" key="9">
    <source>
        <dbReference type="Proteomes" id="UP001164693"/>
    </source>
</evidence>
<dbReference type="EMBL" id="CP097463">
    <property type="protein sequence ID" value="WAX59223.1"/>
    <property type="molecule type" value="Genomic_DNA"/>
</dbReference>
<comment type="subcellular location">
    <subcellularLocation>
        <location evidence="1">Membrane</location>
        <topology evidence="1">Multi-pass membrane protein</topology>
    </subcellularLocation>
</comment>
<evidence type="ECO:0000256" key="2">
    <source>
        <dbReference type="ARBA" id="ARBA00022692"/>
    </source>
</evidence>
<dbReference type="PANTHER" id="PTHR37422:SF13">
    <property type="entry name" value="LIPOPOLYSACCHARIDE BIOSYNTHESIS PROTEIN PA4999-RELATED"/>
    <property type="match status" value="1"/>
</dbReference>
<protein>
    <submittedName>
        <fullName evidence="8">O-antigen ligase family protein</fullName>
    </submittedName>
</protein>
<organism evidence="8 9">
    <name type="scientific">Jatrophihabitans cynanchi</name>
    <dbReference type="NCBI Taxonomy" id="2944128"/>
    <lineage>
        <taxon>Bacteria</taxon>
        <taxon>Bacillati</taxon>
        <taxon>Actinomycetota</taxon>
        <taxon>Actinomycetes</taxon>
        <taxon>Jatrophihabitantales</taxon>
        <taxon>Jatrophihabitantaceae</taxon>
        <taxon>Jatrophihabitans</taxon>
    </lineage>
</organism>
<dbReference type="RefSeq" id="WP_269445764.1">
    <property type="nucleotide sequence ID" value="NZ_CP097463.1"/>
</dbReference>
<dbReference type="InterPro" id="IPR051533">
    <property type="entry name" value="WaaL-like"/>
</dbReference>
<feature type="transmembrane region" description="Helical" evidence="6">
    <location>
        <begin position="265"/>
        <end position="287"/>
    </location>
</feature>
<gene>
    <name evidence="8" type="ORF">M6B22_10780</name>
</gene>